<evidence type="ECO:0000256" key="2">
    <source>
        <dbReference type="ARBA" id="ARBA00022692"/>
    </source>
</evidence>
<feature type="transmembrane region" description="Helical" evidence="5">
    <location>
        <begin position="299"/>
        <end position="317"/>
    </location>
</feature>
<dbReference type="Proteomes" id="UP000034531">
    <property type="component" value="Unassembled WGS sequence"/>
</dbReference>
<evidence type="ECO:0000313" key="7">
    <source>
        <dbReference type="EMBL" id="KKR49012.1"/>
    </source>
</evidence>
<dbReference type="EMBL" id="LBYI01000034">
    <property type="protein sequence ID" value="KKR49012.1"/>
    <property type="molecule type" value="Genomic_DNA"/>
</dbReference>
<evidence type="ECO:0000256" key="3">
    <source>
        <dbReference type="ARBA" id="ARBA00022989"/>
    </source>
</evidence>
<comment type="caution">
    <text evidence="7">The sequence shown here is derived from an EMBL/GenBank/DDBJ whole genome shotgun (WGS) entry which is preliminary data.</text>
</comment>
<dbReference type="InterPro" id="IPR007016">
    <property type="entry name" value="O-antigen_ligase-rel_domated"/>
</dbReference>
<keyword evidence="2 5" id="KW-0812">Transmembrane</keyword>
<feature type="domain" description="O-antigen ligase-related" evidence="6">
    <location>
        <begin position="202"/>
        <end position="354"/>
    </location>
</feature>
<evidence type="ECO:0000259" key="6">
    <source>
        <dbReference type="Pfam" id="PF04932"/>
    </source>
</evidence>
<dbReference type="InterPro" id="IPR051533">
    <property type="entry name" value="WaaL-like"/>
</dbReference>
<feature type="transmembrane region" description="Helical" evidence="5">
    <location>
        <begin position="79"/>
        <end position="98"/>
    </location>
</feature>
<name>A0A0G0UFV2_9BACT</name>
<comment type="subcellular location">
    <subcellularLocation>
        <location evidence="1">Membrane</location>
        <topology evidence="1">Multi-pass membrane protein</topology>
    </subcellularLocation>
</comment>
<evidence type="ECO:0000256" key="4">
    <source>
        <dbReference type="ARBA" id="ARBA00023136"/>
    </source>
</evidence>
<feature type="transmembrane region" description="Helical" evidence="5">
    <location>
        <begin position="258"/>
        <end position="278"/>
    </location>
</feature>
<keyword evidence="4 5" id="KW-0472">Membrane</keyword>
<reference evidence="7 8" key="1">
    <citation type="journal article" date="2015" name="Nature">
        <title>rRNA introns, odd ribosomes, and small enigmatic genomes across a large radiation of phyla.</title>
        <authorList>
            <person name="Brown C.T."/>
            <person name="Hug L.A."/>
            <person name="Thomas B.C."/>
            <person name="Sharon I."/>
            <person name="Castelle C.J."/>
            <person name="Singh A."/>
            <person name="Wilkins M.J."/>
            <person name="Williams K.H."/>
            <person name="Banfield J.F."/>
        </authorList>
    </citation>
    <scope>NUCLEOTIDE SEQUENCE [LARGE SCALE GENOMIC DNA]</scope>
</reference>
<dbReference type="GO" id="GO:0016020">
    <property type="term" value="C:membrane"/>
    <property type="evidence" value="ECO:0007669"/>
    <property type="project" value="UniProtKB-SubCell"/>
</dbReference>
<organism evidence="7 8">
    <name type="scientific">Candidatus Curtissbacteria bacterium GW2011_GWA1_40_16</name>
    <dbReference type="NCBI Taxonomy" id="1618405"/>
    <lineage>
        <taxon>Bacteria</taxon>
        <taxon>Candidatus Curtissiibacteriota</taxon>
    </lineage>
</organism>
<feature type="transmembrane region" description="Helical" evidence="5">
    <location>
        <begin position="194"/>
        <end position="213"/>
    </location>
</feature>
<feature type="transmembrane region" description="Helical" evidence="5">
    <location>
        <begin position="104"/>
        <end position="124"/>
    </location>
</feature>
<proteinExistence type="predicted"/>
<feature type="transmembrane region" description="Helical" evidence="5">
    <location>
        <begin position="368"/>
        <end position="387"/>
    </location>
</feature>
<evidence type="ECO:0000256" key="1">
    <source>
        <dbReference type="ARBA" id="ARBA00004141"/>
    </source>
</evidence>
<dbReference type="AlphaFoldDB" id="A0A0G0UFV2"/>
<accession>A0A0G0UFV2</accession>
<dbReference type="PANTHER" id="PTHR37422:SF13">
    <property type="entry name" value="LIPOPOLYSACCHARIDE BIOSYNTHESIS PROTEIN PA4999-RELATED"/>
    <property type="match status" value="1"/>
</dbReference>
<keyword evidence="3 5" id="KW-1133">Transmembrane helix</keyword>
<feature type="transmembrane region" description="Helical" evidence="5">
    <location>
        <begin position="225"/>
        <end position="252"/>
    </location>
</feature>
<evidence type="ECO:0000313" key="8">
    <source>
        <dbReference type="Proteomes" id="UP000034531"/>
    </source>
</evidence>
<dbReference type="Pfam" id="PF04932">
    <property type="entry name" value="Wzy_C"/>
    <property type="match status" value="1"/>
</dbReference>
<gene>
    <name evidence="7" type="ORF">UT84_C0034G0010</name>
</gene>
<sequence>MKASDLLFLAALLSLPIQLNKFFWPQFSFVFGIPQDLLAPAVYLSDVLMVFYILVFIGEFIFKKGAKDKFVSFYKRQKLFILAVLAFNFYLFLNAFFISDKPLLSLWFSSKVFEFSLFAVVAQFTLSKNKVFNWSFTVLAISIFWQSSLMLLQFTLQKSLGLWFVGERSFSPDTPSIAHVYFFGKQMLRPYGTFPHPNVAAAFFVVGFIILFAQQRSKIGKLNIFASVVSLLSVFPTFSKGAAVSLFVSLVFLVKKPFYLTVVFLVAVFSAFIFFQNLPEAQVASIAERLVLSQAAFELILKYPLFGVGSANFVHTLSSFNLFSIADTRLIAPVHNVFLLIFAEEGIVGLSLFVILLYAVFKNISSRWQLALATVIIIFFSVDHFLWTLQQGRFLFWLSVAYILRSSKVSPA</sequence>
<protein>
    <submittedName>
        <fullName evidence="7">O-antigen polymerase</fullName>
    </submittedName>
</protein>
<feature type="transmembrane region" description="Helical" evidence="5">
    <location>
        <begin position="131"/>
        <end position="154"/>
    </location>
</feature>
<evidence type="ECO:0000256" key="5">
    <source>
        <dbReference type="SAM" id="Phobius"/>
    </source>
</evidence>
<feature type="transmembrane region" description="Helical" evidence="5">
    <location>
        <begin position="337"/>
        <end position="361"/>
    </location>
</feature>
<feature type="transmembrane region" description="Helical" evidence="5">
    <location>
        <begin position="37"/>
        <end position="58"/>
    </location>
</feature>
<dbReference type="PANTHER" id="PTHR37422">
    <property type="entry name" value="TEICHURONIC ACID BIOSYNTHESIS PROTEIN TUAE"/>
    <property type="match status" value="1"/>
</dbReference>